<dbReference type="SMR" id="A0A7M7GED2"/>
<dbReference type="Proteomes" id="UP000002358">
    <property type="component" value="Chromosome 2"/>
</dbReference>
<feature type="domain" description="PI31 proteasome regulator N-terminal" evidence="1">
    <location>
        <begin position="31"/>
        <end position="162"/>
    </location>
</feature>
<dbReference type="InParanoid" id="A0A7M7GED2"/>
<dbReference type="GeneID" id="100680243"/>
<proteinExistence type="predicted"/>
<evidence type="ECO:0000259" key="1">
    <source>
        <dbReference type="Pfam" id="PF11566"/>
    </source>
</evidence>
<name>A0A7M7GED2_NASVI</name>
<dbReference type="KEGG" id="nvi:100680243"/>
<evidence type="ECO:0000313" key="3">
    <source>
        <dbReference type="Proteomes" id="UP000002358"/>
    </source>
</evidence>
<dbReference type="EnsemblMetazoa" id="XM_003427050">
    <property type="protein sequence ID" value="XP_003427098"/>
    <property type="gene ID" value="LOC100680243"/>
</dbReference>
<dbReference type="Gene3D" id="3.40.1000.30">
    <property type="match status" value="1"/>
</dbReference>
<dbReference type="InterPro" id="IPR021625">
    <property type="entry name" value="PI31_Prot_N"/>
</dbReference>
<dbReference type="RefSeq" id="XP_003427098.1">
    <property type="nucleotide sequence ID" value="XM_003427050.5"/>
</dbReference>
<keyword evidence="3" id="KW-1185">Reference proteome</keyword>
<sequence length="207" mass="23663">MSTPYFAEDSNALALAPILKNTVDRLAVDADKYDYIMAFFIAIMAEGGYRVMCLYNKDTETWSTELTTIPPCWKSEGKSTYRVDFLQFKRTNAGIRLIAIPMGDWIVLNLMSKEDYINIKTRSIAVNVTKYVNMHNKELGKFWHLKDLAMKFKNNLLAPLHSEIMMVIGVASPSLIGIPDEIRQNICRMLDTKSRTNLEKSCSFKKT</sequence>
<dbReference type="Pfam" id="PF11566">
    <property type="entry name" value="PI31_Prot_N"/>
    <property type="match status" value="1"/>
</dbReference>
<accession>A0A7M7GED2</accession>
<organism evidence="2 3">
    <name type="scientific">Nasonia vitripennis</name>
    <name type="common">Parasitic wasp</name>
    <dbReference type="NCBI Taxonomy" id="7425"/>
    <lineage>
        <taxon>Eukaryota</taxon>
        <taxon>Metazoa</taxon>
        <taxon>Ecdysozoa</taxon>
        <taxon>Arthropoda</taxon>
        <taxon>Hexapoda</taxon>
        <taxon>Insecta</taxon>
        <taxon>Pterygota</taxon>
        <taxon>Neoptera</taxon>
        <taxon>Endopterygota</taxon>
        <taxon>Hymenoptera</taxon>
        <taxon>Apocrita</taxon>
        <taxon>Proctotrupomorpha</taxon>
        <taxon>Chalcidoidea</taxon>
        <taxon>Pteromalidae</taxon>
        <taxon>Pteromalinae</taxon>
        <taxon>Nasonia</taxon>
    </lineage>
</organism>
<evidence type="ECO:0000313" key="2">
    <source>
        <dbReference type="EnsemblMetazoa" id="XP_003427098"/>
    </source>
</evidence>
<reference evidence="2" key="1">
    <citation type="submission" date="2021-01" db="UniProtKB">
        <authorList>
            <consortium name="EnsemblMetazoa"/>
        </authorList>
    </citation>
    <scope>IDENTIFICATION</scope>
</reference>
<dbReference type="AlphaFoldDB" id="A0A7M7GED2"/>
<protein>
    <recommendedName>
        <fullName evidence="1">PI31 proteasome regulator N-terminal domain-containing protein</fullName>
    </recommendedName>
</protein>
<dbReference type="OrthoDB" id="101791at2759"/>